<proteinExistence type="predicted"/>
<dbReference type="RefSeq" id="WP_229570454.1">
    <property type="nucleotide sequence ID" value="NZ_AP025226.1"/>
</dbReference>
<sequence>MRVILLSDLEGELNKIRRELNRHRIRINFVKLSNIDRMDSLVVFLNGERDFRVFTVLSALYTSCSKTIAIIKNVRGIDNWRNALNDINDDILRKTDTIAFIGDIDNNERYNRLVQSLRNIDVRMESPTEEFFKFNERNRKIILTYNGNLNDKRFSSHEIKEDIIRFFENLDETKYLINKCLTSH</sequence>
<organism evidence="1 2">
    <name type="scientific">Saccharolobus caldissimus</name>
    <dbReference type="NCBI Taxonomy" id="1702097"/>
    <lineage>
        <taxon>Archaea</taxon>
        <taxon>Thermoproteota</taxon>
        <taxon>Thermoprotei</taxon>
        <taxon>Sulfolobales</taxon>
        <taxon>Sulfolobaceae</taxon>
        <taxon>Saccharolobus</taxon>
    </lineage>
</organism>
<dbReference type="KEGG" id="scas:SACC_29310"/>
<dbReference type="Proteomes" id="UP001319921">
    <property type="component" value="Chromosome"/>
</dbReference>
<protein>
    <submittedName>
        <fullName evidence="1">Uncharacterized protein</fullName>
    </submittedName>
</protein>
<dbReference type="AlphaFoldDB" id="A0AAQ4CVT3"/>
<evidence type="ECO:0000313" key="2">
    <source>
        <dbReference type="Proteomes" id="UP001319921"/>
    </source>
</evidence>
<reference evidence="1 2" key="1">
    <citation type="journal article" date="2022" name="Microbiol. Resour. Announc.">
        <title>Complete Genome Sequence of the Hyperthermophilic and Acidophilic Archaeon Saccharolobus caldissimus Strain HS-3T.</title>
        <authorList>
            <person name="Sakai H.D."/>
            <person name="Kurosawa N."/>
        </authorList>
    </citation>
    <scope>NUCLEOTIDE SEQUENCE [LARGE SCALE GENOMIC DNA]</scope>
    <source>
        <strain evidence="1 2">JCM32116</strain>
    </source>
</reference>
<evidence type="ECO:0000313" key="1">
    <source>
        <dbReference type="EMBL" id="BDB99914.1"/>
    </source>
</evidence>
<name>A0AAQ4CVT3_9CREN</name>
<accession>A0AAQ4CVT3</accession>
<dbReference type="EMBL" id="AP025226">
    <property type="protein sequence ID" value="BDB99914.1"/>
    <property type="molecule type" value="Genomic_DNA"/>
</dbReference>
<keyword evidence="2" id="KW-1185">Reference proteome</keyword>
<gene>
    <name evidence="1" type="ORF">SACC_29310</name>
</gene>
<dbReference type="GeneID" id="68867655"/>